<dbReference type="PANTHER" id="PTHR19981">
    <property type="entry name" value="TALIN"/>
    <property type="match status" value="1"/>
</dbReference>
<dbReference type="EMBL" id="UYWX01001374">
    <property type="protein sequence ID" value="VDM20869.1"/>
    <property type="molecule type" value="Genomic_DNA"/>
</dbReference>
<dbReference type="GO" id="GO:0005178">
    <property type="term" value="F:integrin binding"/>
    <property type="evidence" value="ECO:0007669"/>
    <property type="project" value="TreeGrafter"/>
</dbReference>
<dbReference type="STRING" id="6205.A0A0R3WPK6"/>
<dbReference type="Pfam" id="PF21896">
    <property type="entry name" value="Talin_IBS2B"/>
    <property type="match status" value="1"/>
</dbReference>
<dbReference type="Gene3D" id="1.20.120.230">
    <property type="entry name" value="Alpha-catenin/vinculin-like"/>
    <property type="match status" value="1"/>
</dbReference>
<evidence type="ECO:0000259" key="1">
    <source>
        <dbReference type="Pfam" id="PF21896"/>
    </source>
</evidence>
<proteinExistence type="predicted"/>
<reference evidence="2 3" key="2">
    <citation type="submission" date="2018-11" db="EMBL/GenBank/DDBJ databases">
        <authorList>
            <consortium name="Pathogen Informatics"/>
        </authorList>
    </citation>
    <scope>NUCLEOTIDE SEQUENCE [LARGE SCALE GENOMIC DNA]</scope>
</reference>
<dbReference type="OrthoDB" id="10262320at2759"/>
<dbReference type="GO" id="GO:0098609">
    <property type="term" value="P:cell-cell adhesion"/>
    <property type="evidence" value="ECO:0007669"/>
    <property type="project" value="TreeGrafter"/>
</dbReference>
<keyword evidence="3" id="KW-1185">Reference proteome</keyword>
<dbReference type="GO" id="GO:0005925">
    <property type="term" value="C:focal adhesion"/>
    <property type="evidence" value="ECO:0007669"/>
    <property type="project" value="TreeGrafter"/>
</dbReference>
<dbReference type="AlphaFoldDB" id="A0A0R3WPK6"/>
<dbReference type="GO" id="GO:0030036">
    <property type="term" value="P:actin cytoskeleton organization"/>
    <property type="evidence" value="ECO:0007669"/>
    <property type="project" value="TreeGrafter"/>
</dbReference>
<dbReference type="PANTHER" id="PTHR19981:SF1">
    <property type="entry name" value="RHEA, ISOFORM B"/>
    <property type="match status" value="1"/>
</dbReference>
<dbReference type="GO" id="GO:0005737">
    <property type="term" value="C:cytoplasm"/>
    <property type="evidence" value="ECO:0007669"/>
    <property type="project" value="TreeGrafter"/>
</dbReference>
<protein>
    <submittedName>
        <fullName evidence="4">Vinculin</fullName>
    </submittedName>
</protein>
<organism evidence="4">
    <name type="scientific">Hydatigena taeniaeformis</name>
    <name type="common">Feline tapeworm</name>
    <name type="synonym">Taenia taeniaeformis</name>
    <dbReference type="NCBI Taxonomy" id="6205"/>
    <lineage>
        <taxon>Eukaryota</taxon>
        <taxon>Metazoa</taxon>
        <taxon>Spiralia</taxon>
        <taxon>Lophotrochozoa</taxon>
        <taxon>Platyhelminthes</taxon>
        <taxon>Cestoda</taxon>
        <taxon>Eucestoda</taxon>
        <taxon>Cyclophyllidea</taxon>
        <taxon>Taeniidae</taxon>
        <taxon>Hydatigera</taxon>
    </lineage>
</organism>
<dbReference type="GO" id="GO:0005886">
    <property type="term" value="C:plasma membrane"/>
    <property type="evidence" value="ECO:0007669"/>
    <property type="project" value="TreeGrafter"/>
</dbReference>
<dbReference type="WBParaSite" id="TTAC_0000269601-mRNA-1">
    <property type="protein sequence ID" value="TTAC_0000269601-mRNA-1"/>
    <property type="gene ID" value="TTAC_0000269601"/>
</dbReference>
<evidence type="ECO:0000313" key="4">
    <source>
        <dbReference type="WBParaSite" id="TTAC_0000269601-mRNA-1"/>
    </source>
</evidence>
<dbReference type="InterPro" id="IPR054082">
    <property type="entry name" value="Talin_IBS2B"/>
</dbReference>
<reference evidence="4" key="1">
    <citation type="submission" date="2017-02" db="UniProtKB">
        <authorList>
            <consortium name="WormBaseParasite"/>
        </authorList>
    </citation>
    <scope>IDENTIFICATION</scope>
</reference>
<evidence type="ECO:0000313" key="3">
    <source>
        <dbReference type="Proteomes" id="UP000274429"/>
    </source>
</evidence>
<sequence length="923" mass="99509">MSRRRADESAPSPTCSLAMAADRLANALCDVLDVFNRGSCSGNPNDGILADLRSLTTPLATELERALASEGVVQTPINVMLVSKTSLSLRDWAVGVTMATQAQLAKDALPQTESTRSADQTMKSVRGQFDSALTRLQPPPGAGSDSPPFISYPVAKLTYPECIDEFDDLSQTLGNRMDDLEESARSRNPNAFCDAVQAVADAVMGMIQVATQSAYLVGAGQPCNEPGRAPRLTQSEARQVMEDVECLQRGIDVITREAPTFTSNQQRASHLSPTVNEITRASSNMCQLTRQCISESIDATEKKMLAENAKDVAQTTTNLVKSLNTDDPGSPSTGDQVVQIATRLRSSASILVNSLLEDVGDVPVQVLPEAAEQQGPILLRGRTVVEKASCLTDTAENLLKATISDTIYRKHRKGLECATQDLRFCICDSRPGWKALESLKSTARELLRRLDHAGLQQYSQENASNLEATTPLLNSSLRQVTALSGKMAGDWKHSRWELLSQDAHLISSYLPNVAHVCISACGMLKRSSDQAALQSYLRTVLETTDALSTRLLTQMGKYFGGPPDSDPSPVSASADQLRLACRELLICIEELTARQGNLNSQIASIQGALKKLETSVSPPHIVEQISLVALQTWLASQAQTLVQAGGRLSETSKTAGSSGEEAAASHLVQQFLKTAETTQQLISLLTSQPNMSDTSDATFRLADRLRTVVQSIGTSCVEVLENPRHPESLRSLTTRVSSLVAVLRESAHGVHACVNAAEGIARKVADFDSAIYFARANSLVDRSSRQFAERSSPTAVTNDIQAAQEEIMHLLKGIVEETNALSRNTTGDQDKLAVSAQNCLLHVNNLHAKTLHLLSRPDFDTVSAASEEARTEARVSLLSIARAVSASLIDLLTQSRNLITTEKANLSVVEAQLNSTAADVSFH</sequence>
<dbReference type="Proteomes" id="UP000274429">
    <property type="component" value="Unassembled WGS sequence"/>
</dbReference>
<feature type="domain" description="Talin IBS2B" evidence="1">
    <location>
        <begin position="247"/>
        <end position="355"/>
    </location>
</feature>
<name>A0A0R3WPK6_HYDTA</name>
<gene>
    <name evidence="2" type="ORF">TTAC_LOCUS2683</name>
</gene>
<evidence type="ECO:0000313" key="2">
    <source>
        <dbReference type="EMBL" id="VDM20869.1"/>
    </source>
</evidence>
<dbReference type="Gene3D" id="1.20.1420.10">
    <property type="entry name" value="Talin, central domain"/>
    <property type="match status" value="3"/>
</dbReference>
<accession>A0A0R3WPK6</accession>